<dbReference type="OrthoDB" id="127785at2"/>
<proteinExistence type="predicted"/>
<sequence>MWFAGAVIAVLVGGRLSLLSGDPQSPPDEEAAGGRTDEAAGGVNIGAGGDFSGANFYLGTSGPPGAGTNDDEHCAPVDPLGRAVLVPPVGRLPEWIRGRDPLLRRLEELIARPDGRVHLLSGLGGTGKSTVALWVAKLAAEQGRTVWWAPAVDASSLTSTLLDLAESLGAAPHQVRGALAGKRDPSDVLWPELEKRPGWVLLIDNADDLAALASGQRTVRDGNGWLRPTRAGLVLVTSRNSDTRRWGPHVENHPVAELPADAGAQVLLDMAPDAGTDNQARVLSARLGGLPLALYHAGSHLASPFARERTFDGYRQALETRFSVLMGQGGADRDIVTSTWELSLNRLAQEGTPQARRLLLVLAQFAEGVPIPLDLLDHDVLGSVCLDQGADGVGPGLAALRSVGLIEIRPADREGDVVTMHPLVRDVSLRSTTPADEPRTLLGTAVDLVGRVADAEWVGEPLDPRAWPDWRLLAPHALHLGLRVFTTADPPTAWVEQLGRVANLGARYLRVRGFYARAEAAYGTILATQRGVLGEAHPQTLETRRRLAGVLHDRGHYEAAEREYRTLFDVGRRALGEDHPEVLASRHGIAHILRHRERLVEAENEYRPVIAARRRILGEEDRRTLTSRQEFATVLRDQGRHEEAEAEYRAVLRTQRQIMSEEDPELLNTQYHLASLLHDSGQFDAAEAEYQSVYRVELRILGADHPNTLETRFQLAHLLRHRGEHQQAENEHRAVLAARRQVLGEDHPDTRARENLDCLAEE</sequence>
<keyword evidence="3" id="KW-1185">Reference proteome</keyword>
<feature type="region of interest" description="Disordered" evidence="1">
    <location>
        <begin position="19"/>
        <end position="44"/>
    </location>
</feature>
<name>A0A5C4J130_9ACTN</name>
<dbReference type="SUPFAM" id="SSF48452">
    <property type="entry name" value="TPR-like"/>
    <property type="match status" value="2"/>
</dbReference>
<dbReference type="PANTHER" id="PTHR46082">
    <property type="entry name" value="ATP/GTP-BINDING PROTEIN-RELATED"/>
    <property type="match status" value="1"/>
</dbReference>
<comment type="caution">
    <text evidence="2">The sequence shown here is derived from an EMBL/GenBank/DDBJ whole genome shotgun (WGS) entry which is preliminary data.</text>
</comment>
<dbReference type="SUPFAM" id="SSF52540">
    <property type="entry name" value="P-loop containing nucleoside triphosphate hydrolases"/>
    <property type="match status" value="1"/>
</dbReference>
<dbReference type="Pfam" id="PF13424">
    <property type="entry name" value="TPR_12"/>
    <property type="match status" value="2"/>
</dbReference>
<dbReference type="Proteomes" id="UP000309174">
    <property type="component" value="Unassembled WGS sequence"/>
</dbReference>
<dbReference type="Gene3D" id="1.25.40.10">
    <property type="entry name" value="Tetratricopeptide repeat domain"/>
    <property type="match status" value="2"/>
</dbReference>
<dbReference type="Gene3D" id="3.40.50.300">
    <property type="entry name" value="P-loop containing nucleotide triphosphate hydrolases"/>
    <property type="match status" value="1"/>
</dbReference>
<reference evidence="2 3" key="1">
    <citation type="submission" date="2019-05" db="EMBL/GenBank/DDBJ databases">
        <title>Draft genome sequence of Actinomadura sp. 14C53.</title>
        <authorList>
            <person name="Saricaoglu S."/>
            <person name="Isik K."/>
        </authorList>
    </citation>
    <scope>NUCLEOTIDE SEQUENCE [LARGE SCALE GENOMIC DNA]</scope>
    <source>
        <strain evidence="2 3">14C53</strain>
    </source>
</reference>
<dbReference type="AlphaFoldDB" id="A0A5C4J130"/>
<dbReference type="Pfam" id="PF13374">
    <property type="entry name" value="TPR_10"/>
    <property type="match status" value="1"/>
</dbReference>
<organism evidence="2 3">
    <name type="scientific">Actinomadura soli</name>
    <dbReference type="NCBI Taxonomy" id="2508997"/>
    <lineage>
        <taxon>Bacteria</taxon>
        <taxon>Bacillati</taxon>
        <taxon>Actinomycetota</taxon>
        <taxon>Actinomycetes</taxon>
        <taxon>Streptosporangiales</taxon>
        <taxon>Thermomonosporaceae</taxon>
        <taxon>Actinomadura</taxon>
    </lineage>
</organism>
<dbReference type="PANTHER" id="PTHR46082:SF6">
    <property type="entry name" value="AAA+ ATPASE DOMAIN-CONTAINING PROTEIN-RELATED"/>
    <property type="match status" value="1"/>
</dbReference>
<dbReference type="RefSeq" id="WP_138649753.1">
    <property type="nucleotide sequence ID" value="NZ_VCKW01000314.1"/>
</dbReference>
<accession>A0A5C4J130</accession>
<protein>
    <submittedName>
        <fullName evidence="2">Tetratricopeptide repeat protein</fullName>
    </submittedName>
</protein>
<gene>
    <name evidence="2" type="ORF">ETD83_36405</name>
</gene>
<evidence type="ECO:0000313" key="2">
    <source>
        <dbReference type="EMBL" id="TMQ90212.1"/>
    </source>
</evidence>
<dbReference type="InterPro" id="IPR011990">
    <property type="entry name" value="TPR-like_helical_dom_sf"/>
</dbReference>
<evidence type="ECO:0000256" key="1">
    <source>
        <dbReference type="SAM" id="MobiDB-lite"/>
    </source>
</evidence>
<dbReference type="EMBL" id="VCKW01000314">
    <property type="protein sequence ID" value="TMQ90212.1"/>
    <property type="molecule type" value="Genomic_DNA"/>
</dbReference>
<evidence type="ECO:0000313" key="3">
    <source>
        <dbReference type="Proteomes" id="UP000309174"/>
    </source>
</evidence>
<dbReference type="InterPro" id="IPR027417">
    <property type="entry name" value="P-loop_NTPase"/>
</dbReference>
<dbReference type="InterPro" id="IPR053137">
    <property type="entry name" value="NLR-like"/>
</dbReference>